<dbReference type="InterPro" id="IPR050570">
    <property type="entry name" value="Cell_wall_metabolism_enzyme"/>
</dbReference>
<evidence type="ECO:0000256" key="1">
    <source>
        <dbReference type="SAM" id="MobiDB-lite"/>
    </source>
</evidence>
<dbReference type="EMBL" id="MHTX01000043">
    <property type="protein sequence ID" value="OHA67233.1"/>
    <property type="molecule type" value="Genomic_DNA"/>
</dbReference>
<dbReference type="Pfam" id="PF01476">
    <property type="entry name" value="LysM"/>
    <property type="match status" value="2"/>
</dbReference>
<keyword evidence="2" id="KW-1133">Transmembrane helix</keyword>
<accession>A0A1G2R366</accession>
<gene>
    <name evidence="4" type="ORF">A3D59_00300</name>
</gene>
<dbReference type="Pfam" id="PF01551">
    <property type="entry name" value="Peptidase_M23"/>
    <property type="match status" value="1"/>
</dbReference>
<sequence length="398" mass="41591">MEANSAEGLSCSGGHNKLSGKSHTAKRGGIGRAQRLLDKIKGSRHDPLFYLGGAAAFLFIFLSLGIGLFGFDKNGGVILSYAAAKSSSERSALFMGDNRKTALEPPAFILVQNSSVKPALPTAILERKALGALIGTTEDLASEHRSGVVEYEVESGDTISSIAEKFGLAAETILWANNLAKTSTLKPGKVLVILPVDGVIYHVKNGDTISDIAKTYQGKTDEISAFNNLASAGDILVGDILIIPGGKMPVVKSKPVYVSQPAQIPTASTYFICPLGTPCNRLTQGLHWYNAVDIDGECGDPIRAAASGKVLKVALTNSTSKWALNGAGNHLTILHPNGTVTYYGHVQSVLQGIVPGQTVDRGRMIATMGGQPGTSGAGLSTGCHLHFGVTGAKNPLAR</sequence>
<dbReference type="SUPFAM" id="SSF54106">
    <property type="entry name" value="LysM domain"/>
    <property type="match status" value="1"/>
</dbReference>
<name>A0A1G2R366_9BACT</name>
<dbReference type="InterPro" id="IPR011055">
    <property type="entry name" value="Dup_hybrid_motif"/>
</dbReference>
<dbReference type="SUPFAM" id="SSF51261">
    <property type="entry name" value="Duplicated hybrid motif"/>
    <property type="match status" value="1"/>
</dbReference>
<comment type="caution">
    <text evidence="4">The sequence shown here is derived from an EMBL/GenBank/DDBJ whole genome shotgun (WGS) entry which is preliminary data.</text>
</comment>
<keyword evidence="2" id="KW-0812">Transmembrane</keyword>
<keyword evidence="2" id="KW-0472">Membrane</keyword>
<feature type="domain" description="LysM" evidence="3">
    <location>
        <begin position="149"/>
        <end position="193"/>
    </location>
</feature>
<proteinExistence type="predicted"/>
<dbReference type="Proteomes" id="UP000179258">
    <property type="component" value="Unassembled WGS sequence"/>
</dbReference>
<dbReference type="PROSITE" id="PS51782">
    <property type="entry name" value="LYSM"/>
    <property type="match status" value="2"/>
</dbReference>
<feature type="transmembrane region" description="Helical" evidence="2">
    <location>
        <begin position="48"/>
        <end position="71"/>
    </location>
</feature>
<feature type="domain" description="LysM" evidence="3">
    <location>
        <begin position="199"/>
        <end position="243"/>
    </location>
</feature>
<dbReference type="Gene3D" id="2.70.70.10">
    <property type="entry name" value="Glucose Permease (Domain IIA)"/>
    <property type="match status" value="1"/>
</dbReference>
<evidence type="ECO:0000313" key="4">
    <source>
        <dbReference type="EMBL" id="OHA67233.1"/>
    </source>
</evidence>
<dbReference type="InterPro" id="IPR036779">
    <property type="entry name" value="LysM_dom_sf"/>
</dbReference>
<evidence type="ECO:0000259" key="3">
    <source>
        <dbReference type="PROSITE" id="PS51782"/>
    </source>
</evidence>
<dbReference type="Gene3D" id="3.10.350.10">
    <property type="entry name" value="LysM domain"/>
    <property type="match status" value="2"/>
</dbReference>
<reference evidence="4 5" key="1">
    <citation type="journal article" date="2016" name="Nat. Commun.">
        <title>Thousands of microbial genomes shed light on interconnected biogeochemical processes in an aquifer system.</title>
        <authorList>
            <person name="Anantharaman K."/>
            <person name="Brown C.T."/>
            <person name="Hug L.A."/>
            <person name="Sharon I."/>
            <person name="Castelle C.J."/>
            <person name="Probst A.J."/>
            <person name="Thomas B.C."/>
            <person name="Singh A."/>
            <person name="Wilkins M.J."/>
            <person name="Karaoz U."/>
            <person name="Brodie E.L."/>
            <person name="Williams K.H."/>
            <person name="Hubbard S.S."/>
            <person name="Banfield J.F."/>
        </authorList>
    </citation>
    <scope>NUCLEOTIDE SEQUENCE [LARGE SCALE GENOMIC DNA]</scope>
</reference>
<protein>
    <recommendedName>
        <fullName evidence="3">LysM domain-containing protein</fullName>
    </recommendedName>
</protein>
<dbReference type="CDD" id="cd00118">
    <property type="entry name" value="LysM"/>
    <property type="match status" value="2"/>
</dbReference>
<evidence type="ECO:0000256" key="2">
    <source>
        <dbReference type="SAM" id="Phobius"/>
    </source>
</evidence>
<dbReference type="AlphaFoldDB" id="A0A1G2R366"/>
<dbReference type="PANTHER" id="PTHR21666:SF270">
    <property type="entry name" value="MUREIN HYDROLASE ACTIVATOR ENVC"/>
    <property type="match status" value="1"/>
</dbReference>
<dbReference type="CDD" id="cd12797">
    <property type="entry name" value="M23_peptidase"/>
    <property type="match status" value="1"/>
</dbReference>
<dbReference type="InterPro" id="IPR016047">
    <property type="entry name" value="M23ase_b-sheet_dom"/>
</dbReference>
<organism evidence="4 5">
    <name type="scientific">Candidatus Wildermuthbacteria bacterium RIFCSPHIGHO2_02_FULL_47_17</name>
    <dbReference type="NCBI Taxonomy" id="1802452"/>
    <lineage>
        <taxon>Bacteria</taxon>
        <taxon>Candidatus Wildermuthiibacteriota</taxon>
    </lineage>
</organism>
<dbReference type="SMART" id="SM00257">
    <property type="entry name" value="LysM"/>
    <property type="match status" value="2"/>
</dbReference>
<dbReference type="GO" id="GO:0004222">
    <property type="term" value="F:metalloendopeptidase activity"/>
    <property type="evidence" value="ECO:0007669"/>
    <property type="project" value="TreeGrafter"/>
</dbReference>
<dbReference type="InterPro" id="IPR018392">
    <property type="entry name" value="LysM"/>
</dbReference>
<evidence type="ECO:0000313" key="5">
    <source>
        <dbReference type="Proteomes" id="UP000179258"/>
    </source>
</evidence>
<feature type="region of interest" description="Disordered" evidence="1">
    <location>
        <begin position="1"/>
        <end position="27"/>
    </location>
</feature>
<dbReference type="PANTHER" id="PTHR21666">
    <property type="entry name" value="PEPTIDASE-RELATED"/>
    <property type="match status" value="1"/>
</dbReference>